<dbReference type="OrthoDB" id="3495027at2"/>
<dbReference type="AlphaFoldDB" id="N2ABH9"/>
<evidence type="ECO:0000313" key="2">
    <source>
        <dbReference type="Proteomes" id="UP000012589"/>
    </source>
</evidence>
<reference evidence="1 2" key="1">
    <citation type="journal article" date="2014" name="Genome Announc.">
        <title>Draft genome sequences of the altered schaedler flora, a defined bacterial community from gnotobiotic mice.</title>
        <authorList>
            <person name="Wannemuehler M.J."/>
            <person name="Overstreet A.M."/>
            <person name="Ward D.V."/>
            <person name="Phillips G.J."/>
        </authorList>
    </citation>
    <scope>NUCLEOTIDE SEQUENCE [LARGE SCALE GENOMIC DNA]</scope>
    <source>
        <strain evidence="1 2">ASF492</strain>
    </source>
</reference>
<organism evidence="1 2">
    <name type="scientific">Eubacterium plexicaudatum ASF492</name>
    <dbReference type="NCBI Taxonomy" id="1235802"/>
    <lineage>
        <taxon>Bacteria</taxon>
        <taxon>Bacillati</taxon>
        <taxon>Bacillota</taxon>
        <taxon>Clostridia</taxon>
        <taxon>Eubacteriales</taxon>
        <taxon>Eubacteriaceae</taxon>
        <taxon>Eubacterium</taxon>
    </lineage>
</organism>
<evidence type="ECO:0000313" key="1">
    <source>
        <dbReference type="EMBL" id="EMZ23813.1"/>
    </source>
</evidence>
<gene>
    <name evidence="1" type="ORF">C823_03507</name>
</gene>
<comment type="caution">
    <text evidence="1">The sequence shown here is derived from an EMBL/GenBank/DDBJ whole genome shotgun (WGS) entry which is preliminary data.</text>
</comment>
<proteinExistence type="predicted"/>
<protein>
    <submittedName>
        <fullName evidence="1">Uncharacterized protein</fullName>
    </submittedName>
</protein>
<name>N2ABH9_9FIRM</name>
<dbReference type="HOGENOM" id="CLU_843977_0_0_9"/>
<dbReference type="EMBL" id="AQFT01000102">
    <property type="protein sequence ID" value="EMZ23813.1"/>
    <property type="molecule type" value="Genomic_DNA"/>
</dbReference>
<dbReference type="eggNOG" id="ENOG502ZFA0">
    <property type="taxonomic scope" value="Bacteria"/>
</dbReference>
<dbReference type="Proteomes" id="UP000012589">
    <property type="component" value="Unassembled WGS sequence"/>
</dbReference>
<sequence>MTFKNNIQFHPMTSNIINAYQEHIQKTQKKYHVLSDNLHLLLALHLFKYNLDELYLDDCHYDANKINDHTVQLEIDFLCNNLIIPNRELYKYLYEQTAPQNEKTEIIHKDNQLYEINLKTGKKCGKVFFDLTQDNSGILIQDRLHYIGQHRADTAYHFGLFRENTNMPFSYSAYSVLDRSYLLNLPYFNDFAPDTILVNTRNFGFRNNPHNAMSVLFKEAVKYIRQNTPTIQCIVSAINPNLMFSASSYYASGFQPIATSPLNYSYIDGIYATRRKTEISPKPHIYAKTKPKPIVWFVKTVQRKKYDLINKRIQQYGITKITEADYANK</sequence>
<keyword evidence="2" id="KW-1185">Reference proteome</keyword>
<dbReference type="PATRIC" id="fig|1235802.3.peg.3696"/>
<accession>N2ABH9</accession>